<dbReference type="Gene3D" id="3.90.550.10">
    <property type="entry name" value="Spore Coat Polysaccharide Biosynthesis Protein SpsA, Chain A"/>
    <property type="match status" value="1"/>
</dbReference>
<evidence type="ECO:0000313" key="13">
    <source>
        <dbReference type="Proteomes" id="UP000295176"/>
    </source>
</evidence>
<comment type="subcellular location">
    <subcellularLocation>
        <location evidence="8">Cytoplasm</location>
    </subcellularLocation>
</comment>
<evidence type="ECO:0000313" key="11">
    <source>
        <dbReference type="EMBL" id="TDP91259.1"/>
    </source>
</evidence>
<dbReference type="Pfam" id="PF12804">
    <property type="entry name" value="NTP_transf_3"/>
    <property type="match status" value="1"/>
</dbReference>
<evidence type="ECO:0000259" key="9">
    <source>
        <dbReference type="Pfam" id="PF12804"/>
    </source>
</evidence>
<feature type="binding site" evidence="8">
    <location>
        <position position="66"/>
    </location>
    <ligand>
        <name>GTP</name>
        <dbReference type="ChEBI" id="CHEBI:37565"/>
    </ligand>
</feature>
<dbReference type="HAMAP" id="MF_00316">
    <property type="entry name" value="MobA"/>
    <property type="match status" value="1"/>
</dbReference>
<dbReference type="AlphaFoldDB" id="A0A2T5RRD2"/>
<dbReference type="Proteomes" id="UP000244089">
    <property type="component" value="Unassembled WGS sequence"/>
</dbReference>
<protein>
    <recommendedName>
        <fullName evidence="8">Probable molybdenum cofactor guanylyltransferase</fullName>
        <shortName evidence="8">MoCo guanylyltransferase</shortName>
        <ecNumber evidence="8">2.7.7.77</ecNumber>
    </recommendedName>
    <alternativeName>
        <fullName evidence="8">GTP:molybdopterin guanylyltransferase</fullName>
    </alternativeName>
    <alternativeName>
        <fullName evidence="8">Mo-MPT guanylyltransferase</fullName>
    </alternativeName>
    <alternativeName>
        <fullName evidence="8">Molybdopterin guanylyltransferase</fullName>
    </alternativeName>
    <alternativeName>
        <fullName evidence="8">Molybdopterin-guanine dinucleotide synthase</fullName>
        <shortName evidence="8">MGD synthase</shortName>
    </alternativeName>
</protein>
<keyword evidence="6 8" id="KW-0342">GTP-binding</keyword>
<dbReference type="GO" id="GO:0006777">
    <property type="term" value="P:Mo-molybdopterin cofactor biosynthetic process"/>
    <property type="evidence" value="ECO:0007669"/>
    <property type="project" value="UniProtKB-KW"/>
</dbReference>
<organism evidence="10 12">
    <name type="scientific">Halanaerobium saccharolyticum</name>
    <dbReference type="NCBI Taxonomy" id="43595"/>
    <lineage>
        <taxon>Bacteria</taxon>
        <taxon>Bacillati</taxon>
        <taxon>Bacillota</taxon>
        <taxon>Clostridia</taxon>
        <taxon>Halanaerobiales</taxon>
        <taxon>Halanaerobiaceae</taxon>
        <taxon>Halanaerobium</taxon>
    </lineage>
</organism>
<comment type="catalytic activity">
    <reaction evidence="8">
        <text>Mo-molybdopterin + GTP + H(+) = Mo-molybdopterin guanine dinucleotide + diphosphate</text>
        <dbReference type="Rhea" id="RHEA:34243"/>
        <dbReference type="ChEBI" id="CHEBI:15378"/>
        <dbReference type="ChEBI" id="CHEBI:33019"/>
        <dbReference type="ChEBI" id="CHEBI:37565"/>
        <dbReference type="ChEBI" id="CHEBI:71302"/>
        <dbReference type="ChEBI" id="CHEBI:71310"/>
        <dbReference type="EC" id="2.7.7.77"/>
    </reaction>
</comment>
<evidence type="ECO:0000256" key="6">
    <source>
        <dbReference type="ARBA" id="ARBA00023134"/>
    </source>
</evidence>
<keyword evidence="7 8" id="KW-0501">Molybdenum cofactor biosynthesis</keyword>
<feature type="binding site" evidence="8">
    <location>
        <begin position="9"/>
        <end position="11"/>
    </location>
    <ligand>
        <name>GTP</name>
        <dbReference type="ChEBI" id="CHEBI:37565"/>
    </ligand>
</feature>
<keyword evidence="4 8" id="KW-0547">Nucleotide-binding</keyword>
<feature type="binding site" evidence="8">
    <location>
        <position position="95"/>
    </location>
    <ligand>
        <name>GTP</name>
        <dbReference type="ChEBI" id="CHEBI:37565"/>
    </ligand>
</feature>
<evidence type="ECO:0000256" key="3">
    <source>
        <dbReference type="ARBA" id="ARBA00022723"/>
    </source>
</evidence>
<accession>A0A2T5RRD2</accession>
<dbReference type="Proteomes" id="UP000295176">
    <property type="component" value="Unassembled WGS sequence"/>
</dbReference>
<keyword evidence="3 8" id="KW-0479">Metal-binding</keyword>
<evidence type="ECO:0000256" key="2">
    <source>
        <dbReference type="ARBA" id="ARBA00022679"/>
    </source>
</evidence>
<keyword evidence="10" id="KW-0548">Nucleotidyltransferase</keyword>
<dbReference type="RefSeq" id="WP_108137888.1">
    <property type="nucleotide sequence ID" value="NZ_QAXS01000002.1"/>
</dbReference>
<evidence type="ECO:0000256" key="8">
    <source>
        <dbReference type="HAMAP-Rule" id="MF_00316"/>
    </source>
</evidence>
<dbReference type="GO" id="GO:0046872">
    <property type="term" value="F:metal ion binding"/>
    <property type="evidence" value="ECO:0007669"/>
    <property type="project" value="UniProtKB-KW"/>
</dbReference>
<dbReference type="PANTHER" id="PTHR19136:SF81">
    <property type="entry name" value="MOLYBDENUM COFACTOR GUANYLYLTRANSFERASE"/>
    <property type="match status" value="1"/>
</dbReference>
<dbReference type="GO" id="GO:0005737">
    <property type="term" value="C:cytoplasm"/>
    <property type="evidence" value="ECO:0007669"/>
    <property type="project" value="UniProtKB-SubCell"/>
</dbReference>
<dbReference type="InterPro" id="IPR013482">
    <property type="entry name" value="Molybde_CF_guanTrfase"/>
</dbReference>
<gene>
    <name evidence="8" type="primary">mobA</name>
    <name evidence="11" type="ORF">C7957_11858</name>
    <name evidence="10" type="ORF">C8C76_10224</name>
</gene>
<dbReference type="InterPro" id="IPR025877">
    <property type="entry name" value="MobA-like_NTP_Trfase"/>
</dbReference>
<comment type="cofactor">
    <cofactor evidence="8">
        <name>Mg(2+)</name>
        <dbReference type="ChEBI" id="CHEBI:18420"/>
    </cofactor>
</comment>
<keyword evidence="2 8" id="KW-0808">Transferase</keyword>
<comment type="caution">
    <text evidence="10">The sequence shown here is derived from an EMBL/GenBank/DDBJ whole genome shotgun (WGS) entry which is preliminary data.</text>
</comment>
<comment type="caution">
    <text evidence="8">Lacks conserved residue(s) required for the propagation of feature annotation.</text>
</comment>
<evidence type="ECO:0000313" key="12">
    <source>
        <dbReference type="Proteomes" id="UP000244089"/>
    </source>
</evidence>
<dbReference type="InterPro" id="IPR029044">
    <property type="entry name" value="Nucleotide-diphossugar_trans"/>
</dbReference>
<comment type="similarity">
    <text evidence="8">Belongs to the MobA family.</text>
</comment>
<dbReference type="GO" id="GO:0005525">
    <property type="term" value="F:GTP binding"/>
    <property type="evidence" value="ECO:0007669"/>
    <property type="project" value="UniProtKB-UniRule"/>
</dbReference>
<name>A0A2T5RRD2_9FIRM</name>
<evidence type="ECO:0000256" key="7">
    <source>
        <dbReference type="ARBA" id="ARBA00023150"/>
    </source>
</evidence>
<dbReference type="SUPFAM" id="SSF53448">
    <property type="entry name" value="Nucleotide-diphospho-sugar transferases"/>
    <property type="match status" value="1"/>
</dbReference>
<evidence type="ECO:0000256" key="5">
    <source>
        <dbReference type="ARBA" id="ARBA00022842"/>
    </source>
</evidence>
<keyword evidence="1 8" id="KW-0963">Cytoplasm</keyword>
<evidence type="ECO:0000313" key="10">
    <source>
        <dbReference type="EMBL" id="PTW02705.1"/>
    </source>
</evidence>
<keyword evidence="5 8" id="KW-0460">Magnesium</keyword>
<comment type="domain">
    <text evidence="8">The N-terminal domain determines nucleotide recognition and specific binding, while the C-terminal domain determines the specific binding to the target protein.</text>
</comment>
<dbReference type="CDD" id="cd02503">
    <property type="entry name" value="MobA"/>
    <property type="match status" value="1"/>
</dbReference>
<feature type="domain" description="MobA-like NTP transferase" evidence="9">
    <location>
        <begin position="6"/>
        <end position="146"/>
    </location>
</feature>
<proteinExistence type="inferred from homology"/>
<comment type="function">
    <text evidence="8">Transfers a GMP moiety from GTP to Mo-molybdopterin (Mo-MPT) cofactor (Moco or molybdenum cofactor) to form Mo-molybdopterin guanine dinucleotide (Mo-MGD) cofactor.</text>
</comment>
<feature type="binding site" evidence="8">
    <location>
        <position position="95"/>
    </location>
    <ligand>
        <name>Mg(2+)</name>
        <dbReference type="ChEBI" id="CHEBI:18420"/>
    </ligand>
</feature>
<feature type="binding site" evidence="8">
    <location>
        <position position="21"/>
    </location>
    <ligand>
        <name>GTP</name>
        <dbReference type="ChEBI" id="CHEBI:37565"/>
    </ligand>
</feature>
<reference evidence="10 12" key="1">
    <citation type="submission" date="2018-04" db="EMBL/GenBank/DDBJ databases">
        <title>Subsurface microbial communities from deep shales in Ohio and West Virginia, USA.</title>
        <authorList>
            <person name="Wrighton K."/>
        </authorList>
    </citation>
    <scope>NUCLEOTIDE SEQUENCE [LARGE SCALE GENOMIC DNA]</scope>
    <source>
        <strain evidence="11 13">MSL 7</strain>
        <strain evidence="10 12">WC1</strain>
    </source>
</reference>
<dbReference type="EC" id="2.7.7.77" evidence="8"/>
<dbReference type="GO" id="GO:0061603">
    <property type="term" value="F:molybdenum cofactor guanylyltransferase activity"/>
    <property type="evidence" value="ECO:0007669"/>
    <property type="project" value="UniProtKB-EC"/>
</dbReference>
<dbReference type="OrthoDB" id="9786803at2"/>
<evidence type="ECO:0000256" key="4">
    <source>
        <dbReference type="ARBA" id="ARBA00022741"/>
    </source>
</evidence>
<sequence length="210" mass="24370">MTQMNAVLLAGGASSRFGSDKALIPFAGMRLIEYIYHNLNSNFDRVIVVGSKKDYSFLKEAEIRDDIYQNCGPLAGIYTGLYFSDSSYNFVCGCDMPFLNKNYFDFIKRERTLNPEAEIIVPQFNGYLEPLAALYQRSLLPVIKKEILNNNLRLKSFYPESRKKVIKEEVLKRQFNLKKLFFNLNYPEDQNVALKYLNKEAGSFEKDRNY</sequence>
<dbReference type="PANTHER" id="PTHR19136">
    <property type="entry name" value="MOLYBDENUM COFACTOR GUANYLYLTRANSFERASE"/>
    <property type="match status" value="1"/>
</dbReference>
<evidence type="ECO:0000256" key="1">
    <source>
        <dbReference type="ARBA" id="ARBA00022490"/>
    </source>
</evidence>
<dbReference type="EMBL" id="QAXS01000002">
    <property type="protein sequence ID" value="PTW02705.1"/>
    <property type="molecule type" value="Genomic_DNA"/>
</dbReference>
<dbReference type="EMBL" id="SNXX01000018">
    <property type="protein sequence ID" value="TDP91259.1"/>
    <property type="molecule type" value="Genomic_DNA"/>
</dbReference>